<dbReference type="Proteomes" id="UP000092993">
    <property type="component" value="Unassembled WGS sequence"/>
</dbReference>
<dbReference type="EMBL" id="LUGG01000006">
    <property type="protein sequence ID" value="OBZ74060.1"/>
    <property type="molecule type" value="Genomic_DNA"/>
</dbReference>
<dbReference type="CDD" id="cd06257">
    <property type="entry name" value="DnaJ"/>
    <property type="match status" value="1"/>
</dbReference>
<dbReference type="STRING" id="5627.A0A1C7MAW5"/>
<dbReference type="SUPFAM" id="SSF46565">
    <property type="entry name" value="Chaperone J-domain"/>
    <property type="match status" value="1"/>
</dbReference>
<accession>A0A1C7MAW5</accession>
<name>A0A1C7MAW5_GRIFR</name>
<dbReference type="Pfam" id="PF00226">
    <property type="entry name" value="DnaJ"/>
    <property type="match status" value="1"/>
</dbReference>
<sequence length="217" mass="24973">MHMPISPILAQARYASTSSLYNFPFPKNSHPTPHQIFHLPIGASQQDIKTRYYDLVREHHPDSPFCRDVTPEVRHSRFRAITAAYDTLRGRGIDPYHAEIELRRRAQRAREVYERRAESAGKSTAQGREWTASADDRWKDWVLISIGIMSLGAGLGPALLWPAHNAGWKTHINAAANLAQARRDAREFGEERRREISRRVQEHKQSQKQVDIHSEHT</sequence>
<feature type="domain" description="J" evidence="2">
    <location>
        <begin position="32"/>
        <end position="117"/>
    </location>
</feature>
<organism evidence="3 4">
    <name type="scientific">Grifola frondosa</name>
    <name type="common">Maitake</name>
    <name type="synonym">Polyporus frondosus</name>
    <dbReference type="NCBI Taxonomy" id="5627"/>
    <lineage>
        <taxon>Eukaryota</taxon>
        <taxon>Fungi</taxon>
        <taxon>Dikarya</taxon>
        <taxon>Basidiomycota</taxon>
        <taxon>Agaricomycotina</taxon>
        <taxon>Agaricomycetes</taxon>
        <taxon>Polyporales</taxon>
        <taxon>Grifolaceae</taxon>
        <taxon>Grifola</taxon>
    </lineage>
</organism>
<proteinExistence type="predicted"/>
<reference evidence="3 4" key="1">
    <citation type="submission" date="2016-03" db="EMBL/GenBank/DDBJ databases">
        <title>Whole genome sequencing of Grifola frondosa 9006-11.</title>
        <authorList>
            <person name="Min B."/>
            <person name="Park H."/>
            <person name="Kim J.-G."/>
            <person name="Cho H."/>
            <person name="Oh Y.-L."/>
            <person name="Kong W.-S."/>
            <person name="Choi I.-G."/>
        </authorList>
    </citation>
    <scope>NUCLEOTIDE SEQUENCE [LARGE SCALE GENOMIC DNA]</scope>
    <source>
        <strain evidence="3 4">9006-11</strain>
    </source>
</reference>
<feature type="region of interest" description="Disordered" evidence="1">
    <location>
        <begin position="189"/>
        <end position="217"/>
    </location>
</feature>
<evidence type="ECO:0000256" key="1">
    <source>
        <dbReference type="SAM" id="MobiDB-lite"/>
    </source>
</evidence>
<comment type="caution">
    <text evidence="3">The sequence shown here is derived from an EMBL/GenBank/DDBJ whole genome shotgun (WGS) entry which is preliminary data.</text>
</comment>
<dbReference type="InterPro" id="IPR036869">
    <property type="entry name" value="J_dom_sf"/>
</dbReference>
<dbReference type="InterPro" id="IPR001623">
    <property type="entry name" value="DnaJ_domain"/>
</dbReference>
<evidence type="ECO:0000313" key="4">
    <source>
        <dbReference type="Proteomes" id="UP000092993"/>
    </source>
</evidence>
<protein>
    <recommendedName>
        <fullName evidence="2">J domain-containing protein</fullName>
    </recommendedName>
</protein>
<keyword evidence="4" id="KW-1185">Reference proteome</keyword>
<dbReference type="AlphaFoldDB" id="A0A1C7MAW5"/>
<dbReference type="SMART" id="SM00271">
    <property type="entry name" value="DnaJ"/>
    <property type="match status" value="1"/>
</dbReference>
<dbReference type="Gene3D" id="1.10.287.110">
    <property type="entry name" value="DnaJ domain"/>
    <property type="match status" value="1"/>
</dbReference>
<evidence type="ECO:0000259" key="2">
    <source>
        <dbReference type="PROSITE" id="PS50076"/>
    </source>
</evidence>
<evidence type="ECO:0000313" key="3">
    <source>
        <dbReference type="EMBL" id="OBZ74060.1"/>
    </source>
</evidence>
<dbReference type="OrthoDB" id="445556at2759"/>
<dbReference type="PROSITE" id="PS50076">
    <property type="entry name" value="DNAJ_2"/>
    <property type="match status" value="1"/>
</dbReference>
<dbReference type="OMA" id="SARYNYA"/>
<gene>
    <name evidence="3" type="ORF">A0H81_06493</name>
</gene>